<dbReference type="EMBL" id="CM016554">
    <property type="protein sequence ID" value="TKW29365.1"/>
    <property type="molecule type" value="Genomic_DNA"/>
</dbReference>
<reference evidence="2" key="1">
    <citation type="submission" date="2019-03" db="EMBL/GenBank/DDBJ databases">
        <title>WGS assembly of Setaria viridis.</title>
        <authorList>
            <person name="Huang P."/>
            <person name="Jenkins J."/>
            <person name="Grimwood J."/>
            <person name="Barry K."/>
            <person name="Healey A."/>
            <person name="Mamidi S."/>
            <person name="Sreedasyam A."/>
            <person name="Shu S."/>
            <person name="Feldman M."/>
            <person name="Wu J."/>
            <person name="Yu Y."/>
            <person name="Chen C."/>
            <person name="Johnson J."/>
            <person name="Rokhsar D."/>
            <person name="Baxter I."/>
            <person name="Schmutz J."/>
            <person name="Brutnell T."/>
            <person name="Kellogg E."/>
        </authorList>
    </citation>
    <scope>NUCLEOTIDE SEQUENCE [LARGE SCALE GENOMIC DNA]</scope>
</reference>
<dbReference type="AlphaFoldDB" id="A0A4U6VKN9"/>
<dbReference type="Gramene" id="TKW29365">
    <property type="protein sequence ID" value="TKW29365"/>
    <property type="gene ID" value="SEVIR_3G390900v2"/>
</dbReference>
<gene>
    <name evidence="2" type="ORF">SEVIR_3G390900v2</name>
</gene>
<feature type="compositionally biased region" description="Gly residues" evidence="1">
    <location>
        <begin position="40"/>
        <end position="59"/>
    </location>
</feature>
<proteinExistence type="predicted"/>
<sequence length="161" mass="16486">MAGGKPAGLARRRRGRAAGEAEEGVGDPFWPSPWTDGDGRGGAGGGQGGGGSVPSGGAQGRWSRGRCGAPRGRRGGAGSVDEEHRGDDRRGEVRRERGGVQRPARGAGRRRTGAGWRTAGGDQASGVGPGGPTSMRGRAWGGLGEQRQELGARRRGRRGVR</sequence>
<organism evidence="2 3">
    <name type="scientific">Setaria viridis</name>
    <name type="common">Green bristlegrass</name>
    <name type="synonym">Setaria italica subsp. viridis</name>
    <dbReference type="NCBI Taxonomy" id="4556"/>
    <lineage>
        <taxon>Eukaryota</taxon>
        <taxon>Viridiplantae</taxon>
        <taxon>Streptophyta</taxon>
        <taxon>Embryophyta</taxon>
        <taxon>Tracheophyta</taxon>
        <taxon>Spermatophyta</taxon>
        <taxon>Magnoliopsida</taxon>
        <taxon>Liliopsida</taxon>
        <taxon>Poales</taxon>
        <taxon>Poaceae</taxon>
        <taxon>PACMAD clade</taxon>
        <taxon>Panicoideae</taxon>
        <taxon>Panicodae</taxon>
        <taxon>Paniceae</taxon>
        <taxon>Cenchrinae</taxon>
        <taxon>Setaria</taxon>
    </lineage>
</organism>
<evidence type="ECO:0000313" key="2">
    <source>
        <dbReference type="EMBL" id="TKW29365.1"/>
    </source>
</evidence>
<keyword evidence="3" id="KW-1185">Reference proteome</keyword>
<name>A0A4U6VKN9_SETVI</name>
<evidence type="ECO:0000256" key="1">
    <source>
        <dbReference type="SAM" id="MobiDB-lite"/>
    </source>
</evidence>
<feature type="region of interest" description="Disordered" evidence="1">
    <location>
        <begin position="1"/>
        <end position="161"/>
    </location>
</feature>
<dbReference type="Proteomes" id="UP000298652">
    <property type="component" value="Chromosome 3"/>
</dbReference>
<accession>A0A4U6VKN9</accession>
<feature type="compositionally biased region" description="Basic and acidic residues" evidence="1">
    <location>
        <begin position="81"/>
        <end position="99"/>
    </location>
</feature>
<protein>
    <submittedName>
        <fullName evidence="2">Uncharacterized protein</fullName>
    </submittedName>
</protein>
<evidence type="ECO:0000313" key="3">
    <source>
        <dbReference type="Proteomes" id="UP000298652"/>
    </source>
</evidence>